<dbReference type="Proteomes" id="UP000030645">
    <property type="component" value="Unassembled WGS sequence"/>
</dbReference>
<evidence type="ECO:0000256" key="1">
    <source>
        <dbReference type="SAM" id="MobiDB-lite"/>
    </source>
</evidence>
<gene>
    <name evidence="2" type="ORF">L484_022669</name>
</gene>
<sequence length="94" mass="9768">MPGFVLALDGNLPERRGSAALDRGAGARGASVDGAATNIADRILNVMVVGAIGFVNRFSAGTLDGPPEKREFLPEPEPEPSEKFGPPARARISP</sequence>
<organism evidence="2 3">
    <name type="scientific">Morus notabilis</name>
    <dbReference type="NCBI Taxonomy" id="981085"/>
    <lineage>
        <taxon>Eukaryota</taxon>
        <taxon>Viridiplantae</taxon>
        <taxon>Streptophyta</taxon>
        <taxon>Embryophyta</taxon>
        <taxon>Tracheophyta</taxon>
        <taxon>Spermatophyta</taxon>
        <taxon>Magnoliopsida</taxon>
        <taxon>eudicotyledons</taxon>
        <taxon>Gunneridae</taxon>
        <taxon>Pentapetalae</taxon>
        <taxon>rosids</taxon>
        <taxon>fabids</taxon>
        <taxon>Rosales</taxon>
        <taxon>Moraceae</taxon>
        <taxon>Moreae</taxon>
        <taxon>Morus</taxon>
    </lineage>
</organism>
<proteinExistence type="predicted"/>
<dbReference type="EMBL" id="KE344347">
    <property type="protein sequence ID" value="EXB57562.1"/>
    <property type="molecule type" value="Genomic_DNA"/>
</dbReference>
<feature type="region of interest" description="Disordered" evidence="1">
    <location>
        <begin position="59"/>
        <end position="94"/>
    </location>
</feature>
<reference evidence="3" key="1">
    <citation type="submission" date="2013-01" db="EMBL/GenBank/DDBJ databases">
        <title>Draft Genome Sequence of a Mulberry Tree, Morus notabilis C.K. Schneid.</title>
        <authorList>
            <person name="He N."/>
            <person name="Zhao S."/>
        </authorList>
    </citation>
    <scope>NUCLEOTIDE SEQUENCE</scope>
</reference>
<evidence type="ECO:0000313" key="2">
    <source>
        <dbReference type="EMBL" id="EXB57562.1"/>
    </source>
</evidence>
<dbReference type="AlphaFoldDB" id="W9RKU4"/>
<keyword evidence="3" id="KW-1185">Reference proteome</keyword>
<accession>W9RKU4</accession>
<evidence type="ECO:0000313" key="3">
    <source>
        <dbReference type="Proteomes" id="UP000030645"/>
    </source>
</evidence>
<name>W9RKU4_9ROSA</name>
<protein>
    <submittedName>
        <fullName evidence="2">Uncharacterized protein</fullName>
    </submittedName>
</protein>